<proteinExistence type="predicted"/>
<reference evidence="1" key="1">
    <citation type="submission" date="2021-05" db="EMBL/GenBank/DDBJ databases">
        <authorList>
            <person name="Scholz U."/>
            <person name="Mascher M."/>
            <person name="Fiebig A."/>
        </authorList>
    </citation>
    <scope>NUCLEOTIDE SEQUENCE [LARGE SCALE GENOMIC DNA]</scope>
</reference>
<evidence type="ECO:0000313" key="1">
    <source>
        <dbReference type="EnsemblPlants" id="AVESA.00010b.r2.5DG0951110.1.CDS.1"/>
    </source>
</evidence>
<dbReference type="EnsemblPlants" id="AVESA.00010b.r2.5DG0951110.1">
    <property type="protein sequence ID" value="AVESA.00010b.r2.5DG0951110.1.CDS.1"/>
    <property type="gene ID" value="AVESA.00010b.r2.5DG0951110"/>
</dbReference>
<dbReference type="Proteomes" id="UP001732700">
    <property type="component" value="Chromosome 5D"/>
</dbReference>
<evidence type="ECO:0000313" key="2">
    <source>
        <dbReference type="Proteomes" id="UP001732700"/>
    </source>
</evidence>
<name>A0ACD5YCI0_AVESA</name>
<sequence>MAERLCNMDGKKAAVPDGEDRLSALPEDVLLLLLSFLPSLDAVQTCVLATRWRNLWKSVPSLRISSVYSPDFVNSLFRYRDRTPLQECVIFVDDRVMGESHRDAEQ</sequence>
<organism evidence="1 2">
    <name type="scientific">Avena sativa</name>
    <name type="common">Oat</name>
    <dbReference type="NCBI Taxonomy" id="4498"/>
    <lineage>
        <taxon>Eukaryota</taxon>
        <taxon>Viridiplantae</taxon>
        <taxon>Streptophyta</taxon>
        <taxon>Embryophyta</taxon>
        <taxon>Tracheophyta</taxon>
        <taxon>Spermatophyta</taxon>
        <taxon>Magnoliopsida</taxon>
        <taxon>Liliopsida</taxon>
        <taxon>Poales</taxon>
        <taxon>Poaceae</taxon>
        <taxon>BOP clade</taxon>
        <taxon>Pooideae</taxon>
        <taxon>Poodae</taxon>
        <taxon>Poeae</taxon>
        <taxon>Poeae Chloroplast Group 1 (Aveneae type)</taxon>
        <taxon>Aveninae</taxon>
        <taxon>Avena</taxon>
    </lineage>
</organism>
<keyword evidence="2" id="KW-1185">Reference proteome</keyword>
<protein>
    <submittedName>
        <fullName evidence="1">Uncharacterized protein</fullName>
    </submittedName>
</protein>
<reference evidence="1" key="2">
    <citation type="submission" date="2025-09" db="UniProtKB">
        <authorList>
            <consortium name="EnsemblPlants"/>
        </authorList>
    </citation>
    <scope>IDENTIFICATION</scope>
</reference>
<accession>A0ACD5YCI0</accession>